<reference evidence="3" key="1">
    <citation type="journal article" date="2019" name="Int. J. Syst. Evol. Microbiol.">
        <title>The Global Catalogue of Microorganisms (GCM) 10K type strain sequencing project: providing services to taxonomists for standard genome sequencing and annotation.</title>
        <authorList>
            <consortium name="The Broad Institute Genomics Platform"/>
            <consortium name="The Broad Institute Genome Sequencing Center for Infectious Disease"/>
            <person name="Wu L."/>
            <person name="Ma J."/>
        </authorList>
    </citation>
    <scope>NUCLEOTIDE SEQUENCE [LARGE SCALE GENOMIC DNA]</scope>
    <source>
        <strain evidence="3">CGMCC 1.19062</strain>
    </source>
</reference>
<proteinExistence type="predicted"/>
<comment type="caution">
    <text evidence="2">The sequence shown here is derived from an EMBL/GenBank/DDBJ whole genome shotgun (WGS) entry which is preliminary data.</text>
</comment>
<dbReference type="InterPro" id="IPR004919">
    <property type="entry name" value="GmrSD_N"/>
</dbReference>
<dbReference type="Proteomes" id="UP001597295">
    <property type="component" value="Unassembled WGS sequence"/>
</dbReference>
<accession>A0ABW5DVR7</accession>
<dbReference type="Pfam" id="PF03235">
    <property type="entry name" value="GmrSD_N"/>
    <property type="match status" value="1"/>
</dbReference>
<evidence type="ECO:0000313" key="2">
    <source>
        <dbReference type="EMBL" id="MFD2265223.1"/>
    </source>
</evidence>
<dbReference type="RefSeq" id="WP_379878395.1">
    <property type="nucleotide sequence ID" value="NZ_JBHUIP010000016.1"/>
</dbReference>
<evidence type="ECO:0000313" key="3">
    <source>
        <dbReference type="Proteomes" id="UP001597295"/>
    </source>
</evidence>
<dbReference type="EMBL" id="JBHUIP010000016">
    <property type="protein sequence ID" value="MFD2265223.1"/>
    <property type="molecule type" value="Genomic_DNA"/>
</dbReference>
<feature type="domain" description="GmrSD restriction endonucleases N-terminal" evidence="1">
    <location>
        <begin position="34"/>
        <end position="110"/>
    </location>
</feature>
<gene>
    <name evidence="2" type="ORF">ACFSM5_20135</name>
</gene>
<protein>
    <submittedName>
        <fullName evidence="2">DUF262 domain-containing protein</fullName>
    </submittedName>
</protein>
<organism evidence="2 3">
    <name type="scientific">Lacibacterium aquatile</name>
    <dbReference type="NCBI Taxonomy" id="1168082"/>
    <lineage>
        <taxon>Bacteria</taxon>
        <taxon>Pseudomonadati</taxon>
        <taxon>Pseudomonadota</taxon>
        <taxon>Alphaproteobacteria</taxon>
        <taxon>Rhodospirillales</taxon>
        <taxon>Rhodospirillaceae</taxon>
    </lineage>
</organism>
<evidence type="ECO:0000259" key="1">
    <source>
        <dbReference type="Pfam" id="PF03235"/>
    </source>
</evidence>
<name>A0ABW5DVR7_9PROT</name>
<keyword evidence="3" id="KW-1185">Reference proteome</keyword>
<sequence>MSDESAAVRNCLLSLPDIAAWQIEELPTPQLLATLPAIQRGAVWAPRQTEALWDSILRGFPVGSLLSVAFDSDRGDRALAYGRGAAKASRHVHLLDGQQRANAIALGFLDVWKPASGKSGQSPRAALWVDLSPGEIGSDNEFLFRLCTAWHPWGYRRNGESLGIADRRRAIDAFRTRNRLSPDDVRLAAGRVDVSLTWPLEANAPVPVAFLIDALRAKGDPWTSLQAAMARLPYWDEDEKWMLNVRTMLTNRKDELQHLADRMRHAVGLTDPCSYRIPILDTTGMTRPAGTGKTDPIETMFIRVNSGGTALVGEELNYSILKSINPFFEGLVDDLSLRLTTPARLVALMTRVILARDLKEQMPQTPPARQFRSFFQDKGSSFGADFSKALMEESRPMKRLFDAACDLLIAPDDADESDKRLSRDQAAEIFRNSPDVALLLLVWLERYLEQARMQDLTDNQRQRLLGIVTGVAWFATDKARCVKLLWPRLADPLKFLRGKPLTACFRNAPDKWDVPPMFALFEPATVRAAVEAGLNLRDGGDDWWDRKMVNLSRGASGRWDAVINWAEQSAGCQGKDAAQAMWSAFLDHLWSQRGLVYYAQRRWLTRWFAFFDRTSVHAIEETDVPWDVDHIHPLKYVKRQKAVAAVKEMQNCIGNLRVWPMELNRQDGETHAVIKLDFNGERDWPDRFNVRSTADILAASSVSEEERDFWDQAYPGPTAPVGYLGQAKYSGYEKPLLRAICTRWIRLYEEWYDGLKIGVL</sequence>